<comment type="similarity">
    <text evidence="2">Belongs to the binding-protein-dependent transport system permease family. MalFG subfamily.</text>
</comment>
<protein>
    <submittedName>
        <fullName evidence="11">Inner membrane ABC transporter permease protein YcjP</fullName>
    </submittedName>
</protein>
<dbReference type="CDD" id="cd06261">
    <property type="entry name" value="TM_PBP2"/>
    <property type="match status" value="1"/>
</dbReference>
<evidence type="ECO:0000256" key="8">
    <source>
        <dbReference type="ARBA" id="ARBA00023136"/>
    </source>
</evidence>
<proteinExistence type="inferred from homology"/>
<organism evidence="11 12">
    <name type="scientific">Neomoorella stamsii</name>
    <dbReference type="NCBI Taxonomy" id="1266720"/>
    <lineage>
        <taxon>Bacteria</taxon>
        <taxon>Bacillati</taxon>
        <taxon>Bacillota</taxon>
        <taxon>Clostridia</taxon>
        <taxon>Neomoorellales</taxon>
        <taxon>Neomoorellaceae</taxon>
        <taxon>Neomoorella</taxon>
    </lineage>
</organism>
<dbReference type="Proteomes" id="UP000239430">
    <property type="component" value="Unassembled WGS sequence"/>
</dbReference>
<comment type="caution">
    <text evidence="11">The sequence shown here is derived from an EMBL/GenBank/DDBJ whole genome shotgun (WGS) entry which is preliminary data.</text>
</comment>
<comment type="subcellular location">
    <subcellularLocation>
        <location evidence="1 9">Cell membrane</location>
        <topology evidence="1 9">Multi-pass membrane protein</topology>
    </subcellularLocation>
</comment>
<sequence>MERRKLGALIGRYILILIFLLWTLFPIYWMIITSLKSPKDIYSGFYFFPGIDYHVSYIGWKWIFGPGLRNSLLALRNSFLFAFCSSLFGLVIGSLAAYGLARYKYKFLWMKTSEDVLFFVVSQRMMPPIVSILGLYYLFRTIGLLDTAMGMIILYTWMNVPLIVFLLKDFFVSIPVEIEQAAAVDGYTRLQQFFKIVLPSAKSGLAAVFLLSFVFAWNEFLGALFFTMQRTQTLSVLIAGMNTQQEPLWWTISAIGTIAIIPPVIVTIALNKYLAGGLFFGGAR</sequence>
<dbReference type="AlphaFoldDB" id="A0A9X7J569"/>
<evidence type="ECO:0000256" key="1">
    <source>
        <dbReference type="ARBA" id="ARBA00004651"/>
    </source>
</evidence>
<feature type="transmembrane region" description="Helical" evidence="9">
    <location>
        <begin position="116"/>
        <end position="139"/>
    </location>
</feature>
<evidence type="ECO:0000313" key="11">
    <source>
        <dbReference type="EMBL" id="PRR76251.1"/>
    </source>
</evidence>
<dbReference type="Gene3D" id="1.10.3720.10">
    <property type="entry name" value="MetI-like"/>
    <property type="match status" value="1"/>
</dbReference>
<accession>A0A9X7J569</accession>
<keyword evidence="5" id="KW-0762">Sugar transport</keyword>
<dbReference type="InterPro" id="IPR050901">
    <property type="entry name" value="BP-dep_ABC_trans_perm"/>
</dbReference>
<evidence type="ECO:0000256" key="9">
    <source>
        <dbReference type="RuleBase" id="RU363032"/>
    </source>
</evidence>
<feature type="transmembrane region" description="Helical" evidence="9">
    <location>
        <begin position="12"/>
        <end position="32"/>
    </location>
</feature>
<feature type="transmembrane region" description="Helical" evidence="9">
    <location>
        <begin position="248"/>
        <end position="270"/>
    </location>
</feature>
<evidence type="ECO:0000259" key="10">
    <source>
        <dbReference type="PROSITE" id="PS50928"/>
    </source>
</evidence>
<keyword evidence="6 9" id="KW-0812">Transmembrane</keyword>
<dbReference type="EMBL" id="PVXL01000022">
    <property type="protein sequence ID" value="PRR76251.1"/>
    <property type="molecule type" value="Genomic_DNA"/>
</dbReference>
<keyword evidence="7 9" id="KW-1133">Transmembrane helix</keyword>
<feature type="transmembrane region" description="Helical" evidence="9">
    <location>
        <begin position="145"/>
        <end position="167"/>
    </location>
</feature>
<dbReference type="SUPFAM" id="SSF161098">
    <property type="entry name" value="MetI-like"/>
    <property type="match status" value="1"/>
</dbReference>
<feature type="transmembrane region" description="Helical" evidence="9">
    <location>
        <begin position="79"/>
        <end position="101"/>
    </location>
</feature>
<dbReference type="InterPro" id="IPR035906">
    <property type="entry name" value="MetI-like_sf"/>
</dbReference>
<evidence type="ECO:0000313" key="12">
    <source>
        <dbReference type="Proteomes" id="UP000239430"/>
    </source>
</evidence>
<reference evidence="11 12" key="1">
    <citation type="submission" date="2018-03" db="EMBL/GenBank/DDBJ databases">
        <title>Genome sequence of Moorella stamsii DSM 26217.</title>
        <authorList>
            <person name="Poehlein A."/>
            <person name="Daniel R."/>
        </authorList>
    </citation>
    <scope>NUCLEOTIDE SEQUENCE [LARGE SCALE GENOMIC DNA]</scope>
    <source>
        <strain evidence="12">DSM 26217</strain>
    </source>
</reference>
<dbReference type="InterPro" id="IPR000515">
    <property type="entry name" value="MetI-like"/>
</dbReference>
<dbReference type="PANTHER" id="PTHR32243:SF50">
    <property type="entry name" value="MALTOSE_MALTODEXTRIN TRANSPORT SYSTEM PERMEASE PROTEIN MALG"/>
    <property type="match status" value="1"/>
</dbReference>
<evidence type="ECO:0000256" key="5">
    <source>
        <dbReference type="ARBA" id="ARBA00022597"/>
    </source>
</evidence>
<evidence type="ECO:0000256" key="6">
    <source>
        <dbReference type="ARBA" id="ARBA00022692"/>
    </source>
</evidence>
<feature type="transmembrane region" description="Helical" evidence="9">
    <location>
        <begin position="205"/>
        <end position="228"/>
    </location>
</feature>
<evidence type="ECO:0000256" key="3">
    <source>
        <dbReference type="ARBA" id="ARBA00022448"/>
    </source>
</evidence>
<keyword evidence="4" id="KW-1003">Cell membrane</keyword>
<evidence type="ECO:0000256" key="2">
    <source>
        <dbReference type="ARBA" id="ARBA00009047"/>
    </source>
</evidence>
<keyword evidence="12" id="KW-1185">Reference proteome</keyword>
<name>A0A9X7J569_9FIRM</name>
<dbReference type="PROSITE" id="PS50928">
    <property type="entry name" value="ABC_TM1"/>
    <property type="match status" value="1"/>
</dbReference>
<gene>
    <name evidence="11" type="primary">ycjP_2</name>
    <name evidence="11" type="ORF">MOST_06270</name>
</gene>
<keyword evidence="8 9" id="KW-0472">Membrane</keyword>
<dbReference type="Pfam" id="PF00528">
    <property type="entry name" value="BPD_transp_1"/>
    <property type="match status" value="1"/>
</dbReference>
<dbReference type="GO" id="GO:0005886">
    <property type="term" value="C:plasma membrane"/>
    <property type="evidence" value="ECO:0007669"/>
    <property type="project" value="UniProtKB-SubCell"/>
</dbReference>
<evidence type="ECO:0000256" key="7">
    <source>
        <dbReference type="ARBA" id="ARBA00022989"/>
    </source>
</evidence>
<dbReference type="RefSeq" id="WP_054935816.1">
    <property type="nucleotide sequence ID" value="NZ_PVXL01000022.1"/>
</dbReference>
<keyword evidence="3 9" id="KW-0813">Transport</keyword>
<feature type="domain" description="ABC transmembrane type-1" evidence="10">
    <location>
        <begin position="75"/>
        <end position="270"/>
    </location>
</feature>
<dbReference type="GO" id="GO:0055085">
    <property type="term" value="P:transmembrane transport"/>
    <property type="evidence" value="ECO:0007669"/>
    <property type="project" value="InterPro"/>
</dbReference>
<evidence type="ECO:0000256" key="4">
    <source>
        <dbReference type="ARBA" id="ARBA00022475"/>
    </source>
</evidence>
<dbReference type="PANTHER" id="PTHR32243">
    <property type="entry name" value="MALTOSE TRANSPORT SYSTEM PERMEASE-RELATED"/>
    <property type="match status" value="1"/>
</dbReference>